<dbReference type="GO" id="GO:0140359">
    <property type="term" value="F:ABC-type transporter activity"/>
    <property type="evidence" value="ECO:0007669"/>
    <property type="project" value="InterPro"/>
</dbReference>
<dbReference type="PROSITE" id="PS50893">
    <property type="entry name" value="ABC_TRANSPORTER_2"/>
    <property type="match status" value="2"/>
</dbReference>
<feature type="transmembrane region" description="Helical" evidence="9">
    <location>
        <begin position="1072"/>
        <end position="1091"/>
    </location>
</feature>
<dbReference type="SUPFAM" id="SSF90123">
    <property type="entry name" value="ABC transporter transmembrane region"/>
    <property type="match status" value="2"/>
</dbReference>
<dbReference type="SMART" id="SM00382">
    <property type="entry name" value="AAA"/>
    <property type="match status" value="2"/>
</dbReference>
<dbReference type="PROSITE" id="PS00211">
    <property type="entry name" value="ABC_TRANSPORTER_1"/>
    <property type="match status" value="2"/>
</dbReference>
<dbReference type="InterPro" id="IPR017871">
    <property type="entry name" value="ABC_transporter-like_CS"/>
</dbReference>
<evidence type="ECO:0000256" key="9">
    <source>
        <dbReference type="SAM" id="Phobius"/>
    </source>
</evidence>
<dbReference type="GO" id="GO:0005886">
    <property type="term" value="C:plasma membrane"/>
    <property type="evidence" value="ECO:0007669"/>
    <property type="project" value="UniProtKB-SubCell"/>
</dbReference>
<feature type="transmembrane region" description="Helical" evidence="9">
    <location>
        <begin position="49"/>
        <end position="69"/>
    </location>
</feature>
<reference evidence="12" key="1">
    <citation type="submission" date="2021-12" db="EMBL/GenBank/DDBJ databases">
        <authorList>
            <person name="Zaccaron A."/>
            <person name="Stergiopoulos I."/>
        </authorList>
    </citation>
    <scope>NUCLEOTIDE SEQUENCE</scope>
    <source>
        <strain evidence="12">Race5_Kim</strain>
    </source>
</reference>
<organism evidence="12 13">
    <name type="scientific">Passalora fulva</name>
    <name type="common">Tomato leaf mold</name>
    <name type="synonym">Cladosporium fulvum</name>
    <dbReference type="NCBI Taxonomy" id="5499"/>
    <lineage>
        <taxon>Eukaryota</taxon>
        <taxon>Fungi</taxon>
        <taxon>Dikarya</taxon>
        <taxon>Ascomycota</taxon>
        <taxon>Pezizomycotina</taxon>
        <taxon>Dothideomycetes</taxon>
        <taxon>Dothideomycetidae</taxon>
        <taxon>Mycosphaerellales</taxon>
        <taxon>Mycosphaerellaceae</taxon>
        <taxon>Fulvia</taxon>
    </lineage>
</organism>
<keyword evidence="8 9" id="KW-0472">Membrane</keyword>
<feature type="transmembrane region" description="Helical" evidence="9">
    <location>
        <begin position="114"/>
        <end position="135"/>
    </location>
</feature>
<feature type="domain" description="ABC transmembrane type-1" evidence="11">
    <location>
        <begin position="936"/>
        <end position="1212"/>
    </location>
</feature>
<dbReference type="InterPro" id="IPR011527">
    <property type="entry name" value="ABC1_TM_dom"/>
</dbReference>
<accession>A0A9Q8P8N6</accession>
<keyword evidence="7 9" id="KW-1133">Transmembrane helix</keyword>
<dbReference type="GO" id="GO:0016887">
    <property type="term" value="F:ATP hydrolysis activity"/>
    <property type="evidence" value="ECO:0007669"/>
    <property type="project" value="InterPro"/>
</dbReference>
<protein>
    <submittedName>
        <fullName evidence="12">ABC multidrug transporter B</fullName>
    </submittedName>
</protein>
<feature type="transmembrane region" description="Helical" evidence="9">
    <location>
        <begin position="1152"/>
        <end position="1176"/>
    </location>
</feature>
<feature type="transmembrane region" description="Helical" evidence="9">
    <location>
        <begin position="427"/>
        <end position="450"/>
    </location>
</feature>
<keyword evidence="2" id="KW-0813">Transport</keyword>
<feature type="transmembrane region" description="Helical" evidence="9">
    <location>
        <begin position="81"/>
        <end position="102"/>
    </location>
</feature>
<dbReference type="PANTHER" id="PTHR24223:SF399">
    <property type="entry name" value="ABC TRANSPORTER ATNG"/>
    <property type="match status" value="1"/>
</dbReference>
<feature type="transmembrane region" description="Helical" evidence="9">
    <location>
        <begin position="922"/>
        <end position="948"/>
    </location>
</feature>
<sequence length="1490" mass="163664">MVVLNTSLSNLAACVRRMSCTADIEDRFGPVVSSSCLNGFDFTLLFEEAFLTIVPLVIASAWATLRAAVLRNEPVKVRTSWLLPCKLLFYAIHEALQTTILALWASDGRARTRLSLACVSLTTAAYAFFALVSYVEHKRSVRPSTMLILYLGVTLILDLARTRTLFFTAQGLAAARVNLAALIVKLGIFVLENIEKRSMVKKAWQEIISPEGASGVINRATFLWLNTLVVQGFRTLLTVHALPSLDNDILAASRPSELLSEWKNGESVWISSWHQVIATPIADLISTVSPNAHEHGLLWLFVKHFKWATLAGVLPRLACAGFTFAQPYLVKSLLDFTADINASNRSSTAYALVGAYAIAYVGLALTYAVYQHKTYRLLTLYRGALVAMIFDKTLRVEASSVDDAEAVTLMSADIDRTTGSMHVVHELYASVIEAGIAFGSCTTFLVSPWFRRWHGWLFAVCVLAAGPIAKASGNAQVPWLEAIEDRLASTAKALSSMKAIKMTGLADLVASYLANSRLVEIRASRRHRILNIFVFISSIAPYSVCLIVYGPVWGFLTYILIAKTSAQERTLTEGVAFGALSLFELLQQPVQYAVNGVEDAQILINSFRRIQAYLASPDRHDYRRVLPSTSASVALGHEVNTIKPYQDEFAFVVKEASARFNNESELALRNLSFKIPHGQTTIIYGRVGCGKTALLKPLLGELSIASGSVETACQQSAYCSQSAWCNWGTVRDNIIGMSSWNEEWYRMVITACALLADIEQLPMGDNTHIGTKGSQLSGGQKSRVSLARAIYSRSPILLLDGILPGLDRTTEQYILSAVFGDAGILARSNTTVVLASSSDHHIRLADHLIVLNADGTMAKYDSQEMIGHSDDKHLSLGNPGSPSPVCLSALEQTHHEKQDIHLAQDHELQDSRKTGDMKVYTYYARIAGWPMITVYLFASAILVFGVTFPSVWLQWRTNANATHPNERIGYWVGTFAALGVLTLVGCAIADSAFNLAVLPTTSRRFHEILLDTTMNASMAFLTSTDTGTTLNRFSQDLELIDNDLPEAINQTVFQLMSTFVTAAFVFSGSGYIAAAIPVCFILITSIALFYLRTSRQMRLLDIEAKAPLFSLFLEVVSGIESIRAYGWTALYIEQNRKALDLSQRPYYLLFCLQRWLTLVLDLFNASIAIVLVAIATNVRNGSTAFLGVALFNIVIFSSTIQSLVTEWTQVEAALGAINRIRTYERSVHSEHLPGENSSLPHDWPKHGAITFEGLTASYTSSKKPTLQNISFRIEAGAKVAICGRTGSGKSSLIATLLRTIEIHSGTISIDGMDIASIPRREIRRRLNTLPQEPFFLPGSVRTNMDPRGEATDERLGEILQKVHLWEGQFDGRDGLDGDMNEGILSHGQQQLFCLGRALVKPGSITIMDEATGSVDDETSGLMQGILRDGFQGRTVVAVVHKLHEILDFDLVVVLDQGRIIETGRPSSLLRQDASAFKTLYETAGYSNLGT</sequence>
<name>A0A9Q8P8N6_PASFU</name>
<feature type="transmembrane region" description="Helical" evidence="9">
    <location>
        <begin position="349"/>
        <end position="370"/>
    </location>
</feature>
<dbReference type="InterPro" id="IPR003593">
    <property type="entry name" value="AAA+_ATPase"/>
</dbReference>
<dbReference type="RefSeq" id="XP_047761452.1">
    <property type="nucleotide sequence ID" value="XM_047903565.1"/>
</dbReference>
<dbReference type="KEGG" id="ffu:CLAFUR5_04417"/>
<evidence type="ECO:0000256" key="6">
    <source>
        <dbReference type="ARBA" id="ARBA00022840"/>
    </source>
</evidence>
<dbReference type="Pfam" id="PF00664">
    <property type="entry name" value="ABC_membrane"/>
    <property type="match status" value="1"/>
</dbReference>
<feature type="transmembrane region" description="Helical" evidence="9">
    <location>
        <begin position="968"/>
        <end position="997"/>
    </location>
</feature>
<keyword evidence="3" id="KW-1003">Cell membrane</keyword>
<dbReference type="Pfam" id="PF24357">
    <property type="entry name" value="TMD0_ABC"/>
    <property type="match status" value="1"/>
</dbReference>
<feature type="transmembrane region" description="Helical" evidence="9">
    <location>
        <begin position="532"/>
        <end position="561"/>
    </location>
</feature>
<feature type="domain" description="ABC transmembrane type-1" evidence="11">
    <location>
        <begin position="317"/>
        <end position="601"/>
    </location>
</feature>
<dbReference type="CDD" id="cd18580">
    <property type="entry name" value="ABC_6TM_ABCC_D2"/>
    <property type="match status" value="1"/>
</dbReference>
<keyword evidence="4 9" id="KW-0812">Transmembrane</keyword>
<evidence type="ECO:0000256" key="1">
    <source>
        <dbReference type="ARBA" id="ARBA00004651"/>
    </source>
</evidence>
<dbReference type="SUPFAM" id="SSF52540">
    <property type="entry name" value="P-loop containing nucleoside triphosphate hydrolases"/>
    <property type="match status" value="2"/>
</dbReference>
<feature type="transmembrane region" description="Helical" evidence="9">
    <location>
        <begin position="173"/>
        <end position="191"/>
    </location>
</feature>
<comment type="subcellular location">
    <subcellularLocation>
        <location evidence="1">Cell membrane</location>
        <topology evidence="1">Multi-pass membrane protein</topology>
    </subcellularLocation>
</comment>
<keyword evidence="6" id="KW-0067">ATP-binding</keyword>
<dbReference type="EMBL" id="CP090166">
    <property type="protein sequence ID" value="UJO17086.1"/>
    <property type="molecule type" value="Genomic_DNA"/>
</dbReference>
<dbReference type="Gene3D" id="1.20.1560.10">
    <property type="entry name" value="ABC transporter type 1, transmembrane domain"/>
    <property type="match status" value="2"/>
</dbReference>
<evidence type="ECO:0000256" key="3">
    <source>
        <dbReference type="ARBA" id="ARBA00022475"/>
    </source>
</evidence>
<evidence type="ECO:0000256" key="8">
    <source>
        <dbReference type="ARBA" id="ARBA00023136"/>
    </source>
</evidence>
<dbReference type="InterPro" id="IPR027417">
    <property type="entry name" value="P-loop_NTPase"/>
</dbReference>
<dbReference type="InterPro" id="IPR036640">
    <property type="entry name" value="ABC1_TM_sf"/>
</dbReference>
<evidence type="ECO:0000256" key="4">
    <source>
        <dbReference type="ARBA" id="ARBA00022692"/>
    </source>
</evidence>
<dbReference type="Proteomes" id="UP000756132">
    <property type="component" value="Chromosome 4"/>
</dbReference>
<feature type="domain" description="ABC transporter" evidence="10">
    <location>
        <begin position="1249"/>
        <end position="1481"/>
    </location>
</feature>
<dbReference type="OrthoDB" id="6500128at2759"/>
<evidence type="ECO:0000259" key="10">
    <source>
        <dbReference type="PROSITE" id="PS50893"/>
    </source>
</evidence>
<reference evidence="12" key="2">
    <citation type="journal article" date="2022" name="Microb. Genom.">
        <title>A chromosome-scale genome assembly of the tomato pathogen Cladosporium fulvum reveals a compartmentalized genome architecture and the presence of a dispensable chromosome.</title>
        <authorList>
            <person name="Zaccaron A.Z."/>
            <person name="Chen L.H."/>
            <person name="Samaras A."/>
            <person name="Stergiopoulos I."/>
        </authorList>
    </citation>
    <scope>NUCLEOTIDE SEQUENCE</scope>
    <source>
        <strain evidence="12">Race5_Kim</strain>
    </source>
</reference>
<evidence type="ECO:0000313" key="12">
    <source>
        <dbReference type="EMBL" id="UJO17086.1"/>
    </source>
</evidence>
<evidence type="ECO:0000313" key="13">
    <source>
        <dbReference type="Proteomes" id="UP000756132"/>
    </source>
</evidence>
<keyword evidence="13" id="KW-1185">Reference proteome</keyword>
<dbReference type="PANTHER" id="PTHR24223">
    <property type="entry name" value="ATP-BINDING CASSETTE SUB-FAMILY C"/>
    <property type="match status" value="1"/>
</dbReference>
<dbReference type="PROSITE" id="PS50929">
    <property type="entry name" value="ABC_TM1F"/>
    <property type="match status" value="2"/>
</dbReference>
<dbReference type="InterPro" id="IPR056227">
    <property type="entry name" value="TMD0_ABC"/>
</dbReference>
<proteinExistence type="predicted"/>
<evidence type="ECO:0000256" key="7">
    <source>
        <dbReference type="ARBA" id="ARBA00022989"/>
    </source>
</evidence>
<dbReference type="GeneID" id="71984295"/>
<keyword evidence="5" id="KW-0547">Nucleotide-binding</keyword>
<gene>
    <name evidence="12" type="ORF">CLAFUR5_04417</name>
</gene>
<dbReference type="FunFam" id="3.40.50.300:FF:000838">
    <property type="entry name" value="ABC multidrug transporter (Eurofung)"/>
    <property type="match status" value="1"/>
</dbReference>
<evidence type="ECO:0000256" key="5">
    <source>
        <dbReference type="ARBA" id="ARBA00022741"/>
    </source>
</evidence>
<dbReference type="InterPro" id="IPR050173">
    <property type="entry name" value="ABC_transporter_C-like"/>
</dbReference>
<dbReference type="FunFam" id="1.20.1560.10:FF:000066">
    <property type="entry name" value="ABC multidrug transporter (Eurofung)"/>
    <property type="match status" value="1"/>
</dbReference>
<dbReference type="Pfam" id="PF00005">
    <property type="entry name" value="ABC_tran"/>
    <property type="match status" value="2"/>
</dbReference>
<evidence type="ECO:0000259" key="11">
    <source>
        <dbReference type="PROSITE" id="PS50929"/>
    </source>
</evidence>
<dbReference type="InterPro" id="IPR044726">
    <property type="entry name" value="ABCC_6TM_D2"/>
</dbReference>
<evidence type="ECO:0000256" key="2">
    <source>
        <dbReference type="ARBA" id="ARBA00022448"/>
    </source>
</evidence>
<dbReference type="InterPro" id="IPR003439">
    <property type="entry name" value="ABC_transporter-like_ATP-bd"/>
</dbReference>
<dbReference type="Gene3D" id="3.40.50.300">
    <property type="entry name" value="P-loop containing nucleotide triphosphate hydrolases"/>
    <property type="match status" value="2"/>
</dbReference>
<dbReference type="GO" id="GO:0005524">
    <property type="term" value="F:ATP binding"/>
    <property type="evidence" value="ECO:0007669"/>
    <property type="project" value="UniProtKB-KW"/>
</dbReference>
<feature type="domain" description="ABC transporter" evidence="10">
    <location>
        <begin position="653"/>
        <end position="878"/>
    </location>
</feature>
<dbReference type="CDD" id="cd03244">
    <property type="entry name" value="ABCC_MRP_domain2"/>
    <property type="match status" value="1"/>
</dbReference>